<evidence type="ECO:0000256" key="6">
    <source>
        <dbReference type="ARBA" id="ARBA00022840"/>
    </source>
</evidence>
<dbReference type="InterPro" id="IPR018484">
    <property type="entry name" value="FGGY_N"/>
</dbReference>
<dbReference type="AlphaFoldDB" id="A0A520N0C3"/>
<feature type="domain" description="Carbohydrate kinase FGGY C-terminal" evidence="9">
    <location>
        <begin position="251"/>
        <end position="437"/>
    </location>
</feature>
<evidence type="ECO:0000256" key="5">
    <source>
        <dbReference type="ARBA" id="ARBA00022798"/>
    </source>
</evidence>
<keyword evidence="2 10" id="KW-0808">Transferase</keyword>
<dbReference type="GO" id="GO:0005524">
    <property type="term" value="F:ATP binding"/>
    <property type="evidence" value="ECO:0007669"/>
    <property type="project" value="UniProtKB-KW"/>
</dbReference>
<proteinExistence type="inferred from homology"/>
<keyword evidence="5" id="KW-0319">Glycerol metabolism</keyword>
<feature type="domain" description="Carbohydrate kinase FGGY N-terminal" evidence="8">
    <location>
        <begin position="5"/>
        <end position="223"/>
    </location>
</feature>
<dbReference type="Pfam" id="PF00370">
    <property type="entry name" value="FGGY_N"/>
    <property type="match status" value="1"/>
</dbReference>
<evidence type="ECO:0000256" key="3">
    <source>
        <dbReference type="ARBA" id="ARBA00022741"/>
    </source>
</evidence>
<sequence>MINKILTIDQGTTSTRSILFNEKLDILEQYQCEYPLIYPKDGWVEIDPGVLLSSVNKTTSKFKDIPLSKVAITNQRETTIVWDRKTEQPIYNAIVWQDRRTSAYCDSIKSKEVEQLITSKTGLLLDPYFSATKIRWILDNVDGALQKAKNGELCFGTVDTYLMFKLSNGKIFKTDYTNASRTLLFNIKTLRWDQELLDLFDIPISMMPEAVPSDDNFGDINFSNNPSINAVMGDQHAALFGQNCLKAGQMKSTYGTGCFLMLNTGDKPIYSTDGLLTTLAFHWNGDCHYAIEGSIYSAGTIVQWLRDGLKLINESRDCEKYLDPNFQTNNVIFTPAFNGLGAPFWNSRIRASFDGITRDTSKEDLVTASLASISYQTKEIVDCLLNIGIEINELKIDGGMSVNKWFQKHLATTINKNVLIPSNTESTALGVTIMSLMNAELSDVDIFNGISFNKVEPDADLKGYVDEDNKKWRNNLLKKLNPSPSS</sequence>
<gene>
    <name evidence="10" type="primary">glpK</name>
    <name evidence="10" type="ORF">EVA92_01815</name>
</gene>
<reference evidence="10 11" key="1">
    <citation type="submission" date="2019-02" db="EMBL/GenBank/DDBJ databases">
        <title>Prokaryotic population dynamics and viral predation in marine succession experiment using metagenomics: the confinement effect.</title>
        <authorList>
            <person name="Haro-Moreno J.M."/>
            <person name="Rodriguez-Valera F."/>
            <person name="Lopez-Perez M."/>
        </authorList>
    </citation>
    <scope>NUCLEOTIDE SEQUENCE [LARGE SCALE GENOMIC DNA]</scope>
    <source>
        <strain evidence="10">MED-G159</strain>
    </source>
</reference>
<dbReference type="PANTHER" id="PTHR10196">
    <property type="entry name" value="SUGAR KINASE"/>
    <property type="match status" value="1"/>
</dbReference>
<dbReference type="InterPro" id="IPR018485">
    <property type="entry name" value="FGGY_C"/>
</dbReference>
<evidence type="ECO:0000256" key="4">
    <source>
        <dbReference type="ARBA" id="ARBA00022777"/>
    </source>
</evidence>
<dbReference type="GO" id="GO:0004370">
    <property type="term" value="F:glycerol kinase activity"/>
    <property type="evidence" value="ECO:0007669"/>
    <property type="project" value="TreeGrafter"/>
</dbReference>
<evidence type="ECO:0000256" key="7">
    <source>
        <dbReference type="ARBA" id="ARBA00043149"/>
    </source>
</evidence>
<dbReference type="FunFam" id="3.30.420.40:FF:000008">
    <property type="entry name" value="Glycerol kinase"/>
    <property type="match status" value="1"/>
</dbReference>
<dbReference type="SUPFAM" id="SSF53067">
    <property type="entry name" value="Actin-like ATPase domain"/>
    <property type="match status" value="2"/>
</dbReference>
<dbReference type="CDD" id="cd07769">
    <property type="entry name" value="ASKHA_NBD_FGGY_GK"/>
    <property type="match status" value="1"/>
</dbReference>
<keyword evidence="4 10" id="KW-0418">Kinase</keyword>
<evidence type="ECO:0000259" key="9">
    <source>
        <dbReference type="Pfam" id="PF02782"/>
    </source>
</evidence>
<dbReference type="Pfam" id="PF02782">
    <property type="entry name" value="FGGY_C"/>
    <property type="match status" value="1"/>
</dbReference>
<dbReference type="Gene3D" id="3.30.420.40">
    <property type="match status" value="2"/>
</dbReference>
<keyword evidence="3" id="KW-0547">Nucleotide-binding</keyword>
<comment type="caution">
    <text evidence="10">The sequence shown here is derived from an EMBL/GenBank/DDBJ whole genome shotgun (WGS) entry which is preliminary data.</text>
</comment>
<dbReference type="InterPro" id="IPR043129">
    <property type="entry name" value="ATPase_NBD"/>
</dbReference>
<protein>
    <recommendedName>
        <fullName evidence="7">ATP:glycerol 3-phosphotransferase</fullName>
    </recommendedName>
</protein>
<organism evidence="10 11">
    <name type="scientific">SAR86 cluster bacterium</name>
    <dbReference type="NCBI Taxonomy" id="2030880"/>
    <lineage>
        <taxon>Bacteria</taxon>
        <taxon>Pseudomonadati</taxon>
        <taxon>Pseudomonadota</taxon>
        <taxon>Gammaproteobacteria</taxon>
        <taxon>SAR86 cluster</taxon>
    </lineage>
</organism>
<evidence type="ECO:0000256" key="2">
    <source>
        <dbReference type="ARBA" id="ARBA00022679"/>
    </source>
</evidence>
<dbReference type="NCBIfam" id="NF000756">
    <property type="entry name" value="PRK00047.1"/>
    <property type="match status" value="1"/>
</dbReference>
<evidence type="ECO:0000313" key="11">
    <source>
        <dbReference type="Proteomes" id="UP000315825"/>
    </source>
</evidence>
<dbReference type="Proteomes" id="UP000315825">
    <property type="component" value="Unassembled WGS sequence"/>
</dbReference>
<dbReference type="GO" id="GO:0005829">
    <property type="term" value="C:cytosol"/>
    <property type="evidence" value="ECO:0007669"/>
    <property type="project" value="TreeGrafter"/>
</dbReference>
<dbReference type="EMBL" id="SHBE01000002">
    <property type="protein sequence ID" value="RZO26909.1"/>
    <property type="molecule type" value="Genomic_DNA"/>
</dbReference>
<dbReference type="InterPro" id="IPR000577">
    <property type="entry name" value="Carb_kinase_FGGY"/>
</dbReference>
<dbReference type="InterPro" id="IPR018483">
    <property type="entry name" value="Carb_kinase_FGGY_CS"/>
</dbReference>
<dbReference type="PROSITE" id="PS00933">
    <property type="entry name" value="FGGY_KINASES_1"/>
    <property type="match status" value="1"/>
</dbReference>
<dbReference type="GO" id="GO:0006071">
    <property type="term" value="P:glycerol metabolic process"/>
    <property type="evidence" value="ECO:0007669"/>
    <property type="project" value="UniProtKB-KW"/>
</dbReference>
<dbReference type="PIRSF" id="PIRSF000538">
    <property type="entry name" value="GlpK"/>
    <property type="match status" value="1"/>
</dbReference>
<name>A0A520N0C3_9GAMM</name>
<dbReference type="PANTHER" id="PTHR10196:SF69">
    <property type="entry name" value="GLYCEROL KINASE"/>
    <property type="match status" value="1"/>
</dbReference>
<accession>A0A520N0C3</accession>
<comment type="similarity">
    <text evidence="1">Belongs to the FGGY kinase family.</text>
</comment>
<evidence type="ECO:0000313" key="10">
    <source>
        <dbReference type="EMBL" id="RZO26909.1"/>
    </source>
</evidence>
<evidence type="ECO:0000259" key="8">
    <source>
        <dbReference type="Pfam" id="PF00370"/>
    </source>
</evidence>
<keyword evidence="6" id="KW-0067">ATP-binding</keyword>
<evidence type="ECO:0000256" key="1">
    <source>
        <dbReference type="ARBA" id="ARBA00009156"/>
    </source>
</evidence>